<proteinExistence type="predicted"/>
<dbReference type="EMBL" id="PUJX01000019">
    <property type="protein sequence ID" value="TDB47896.1"/>
    <property type="molecule type" value="Genomic_DNA"/>
</dbReference>
<dbReference type="Proteomes" id="UP000295550">
    <property type="component" value="Unassembled WGS sequence"/>
</dbReference>
<evidence type="ECO:0000313" key="1">
    <source>
        <dbReference type="EMBL" id="TDB47896.1"/>
    </source>
</evidence>
<protein>
    <submittedName>
        <fullName evidence="1">Uncharacterized protein</fullName>
    </submittedName>
</protein>
<evidence type="ECO:0000313" key="2">
    <source>
        <dbReference type="Proteomes" id="UP000295550"/>
    </source>
</evidence>
<comment type="caution">
    <text evidence="1">The sequence shown here is derived from an EMBL/GenBank/DDBJ whole genome shotgun (WGS) entry which is preliminary data.</text>
</comment>
<organism evidence="1 2">
    <name type="scientific">Photorhabdus luminescens subsp. mexicana</name>
    <dbReference type="NCBI Taxonomy" id="2100167"/>
    <lineage>
        <taxon>Bacteria</taxon>
        <taxon>Pseudomonadati</taxon>
        <taxon>Pseudomonadota</taxon>
        <taxon>Gammaproteobacteria</taxon>
        <taxon>Enterobacterales</taxon>
        <taxon>Morganellaceae</taxon>
        <taxon>Photorhabdus</taxon>
    </lineage>
</organism>
<dbReference type="AlphaFoldDB" id="A0A4R4J3I8"/>
<name>A0A4R4J3I8_PHOLU</name>
<sequence length="172" mass="20456">MNFEKELAAHNLAHFGWQLEEFNHTLLNESHVVYFRDFRNISERVVTLNKASFSDSTIRTTTKMDHLVSVIGDSIKIWKTRVLHPRENAVFTDALTQYIKNTMTYRLFVQVEGPDERFHMIINIYGTKKRNEVIIRPVITRSESLILTHEEFRNFSENAFIHDRTYNSCWFK</sequence>
<gene>
    <name evidence="1" type="ORF">C5468_17555</name>
</gene>
<accession>A0A4R4J3I8</accession>
<dbReference type="RefSeq" id="WP_132347018.1">
    <property type="nucleotide sequence ID" value="NZ_CAWOLF010000019.1"/>
</dbReference>
<reference evidence="1 2" key="1">
    <citation type="journal article" date="2019" name="Int. J. Syst. Evol. Microbiol.">
        <title>Photorhabdus khanii subsp. guanajuatensis subsp. nov., isolated from Heterorhabditis atacamensis, and Photorhabdus luminescens subsp. mexicana subsp. nov., isolated from Heterorhabditis mexicana entomopathogenic nematodes.</title>
        <authorList>
            <person name="Machado R.A.R."/>
            <person name="Bruno P."/>
            <person name="Arce C.C.M."/>
            <person name="Liechti N."/>
            <person name="Kohler A."/>
            <person name="Bernal J."/>
            <person name="Bruggmann R."/>
            <person name="Turlings T.C.J."/>
        </authorList>
    </citation>
    <scope>NUCLEOTIDE SEQUENCE [LARGE SCALE GENOMIC DNA]</scope>
    <source>
        <strain evidence="1 2">MEX47-22</strain>
    </source>
</reference>